<organism evidence="1 3">
    <name type="scientific">Pristionchus fissidentatus</name>
    <dbReference type="NCBI Taxonomy" id="1538716"/>
    <lineage>
        <taxon>Eukaryota</taxon>
        <taxon>Metazoa</taxon>
        <taxon>Ecdysozoa</taxon>
        <taxon>Nematoda</taxon>
        <taxon>Chromadorea</taxon>
        <taxon>Rhabditida</taxon>
        <taxon>Rhabditina</taxon>
        <taxon>Diplogasteromorpha</taxon>
        <taxon>Diplogasteroidea</taxon>
        <taxon>Neodiplogasteridae</taxon>
        <taxon>Pristionchus</taxon>
    </lineage>
</organism>
<evidence type="ECO:0008006" key="4">
    <source>
        <dbReference type="Google" id="ProtNLM"/>
    </source>
</evidence>
<dbReference type="Proteomes" id="UP001432322">
    <property type="component" value="Unassembled WGS sequence"/>
</dbReference>
<feature type="non-terminal residue" evidence="1">
    <location>
        <position position="1"/>
    </location>
</feature>
<dbReference type="EMBL" id="BTSY01000038">
    <property type="protein sequence ID" value="GMT37089.1"/>
    <property type="molecule type" value="Genomic_DNA"/>
</dbReference>
<keyword evidence="3" id="KW-1185">Reference proteome</keyword>
<feature type="non-terminal residue" evidence="1">
    <location>
        <position position="66"/>
    </location>
</feature>
<reference evidence="1" key="1">
    <citation type="submission" date="2023-10" db="EMBL/GenBank/DDBJ databases">
        <title>Genome assembly of Pristionchus species.</title>
        <authorList>
            <person name="Yoshida K."/>
            <person name="Sommer R.J."/>
        </authorList>
    </citation>
    <scope>NUCLEOTIDE SEQUENCE</scope>
    <source>
        <strain evidence="1">RS5133</strain>
    </source>
</reference>
<dbReference type="AlphaFoldDB" id="A0AAV5US86"/>
<sequence length="66" mass="8013">LRMSHSIKCYIKDHEDDQDWKTNKEGCFDRDEGWEVYEYCYCSTDFCNSVRDYSCSFFIIILIIFS</sequence>
<accession>A0AAV5US86</accession>
<evidence type="ECO:0000313" key="3">
    <source>
        <dbReference type="Proteomes" id="UP001432322"/>
    </source>
</evidence>
<evidence type="ECO:0000313" key="1">
    <source>
        <dbReference type="EMBL" id="GMT09964.1"/>
    </source>
</evidence>
<comment type="caution">
    <text evidence="1">The sequence shown here is derived from an EMBL/GenBank/DDBJ whole genome shotgun (WGS) entry which is preliminary data.</text>
</comment>
<protein>
    <recommendedName>
        <fullName evidence="4">Protein sleepless</fullName>
    </recommendedName>
</protein>
<proteinExistence type="predicted"/>
<dbReference type="EMBL" id="BTSY01000001">
    <property type="protein sequence ID" value="GMT09964.1"/>
    <property type="molecule type" value="Genomic_DNA"/>
</dbReference>
<name>A0AAV5US86_9BILA</name>
<gene>
    <name evidence="1" type="ORF">PFISCL1PPCAC_1261</name>
    <name evidence="2" type="ORF">PFISCL1PPCAC_28386</name>
</gene>
<evidence type="ECO:0000313" key="2">
    <source>
        <dbReference type="EMBL" id="GMT37089.1"/>
    </source>
</evidence>